<protein>
    <submittedName>
        <fullName evidence="3">Uncharacterized protein</fullName>
    </submittedName>
</protein>
<evidence type="ECO:0000313" key="3">
    <source>
        <dbReference type="EMBL" id="RZU32281.1"/>
    </source>
</evidence>
<dbReference type="EMBL" id="SHKV01000001">
    <property type="protein sequence ID" value="RZU32281.1"/>
    <property type="molecule type" value="Genomic_DNA"/>
</dbReference>
<evidence type="ECO:0000256" key="1">
    <source>
        <dbReference type="SAM" id="MobiDB-lite"/>
    </source>
</evidence>
<accession>A0A4Q7Y831</accession>
<keyword evidence="4" id="KW-1185">Reference proteome</keyword>
<feature type="transmembrane region" description="Helical" evidence="2">
    <location>
        <begin position="35"/>
        <end position="56"/>
    </location>
</feature>
<dbReference type="OrthoDB" id="5195824at2"/>
<feature type="region of interest" description="Disordered" evidence="1">
    <location>
        <begin position="94"/>
        <end position="114"/>
    </location>
</feature>
<keyword evidence="2" id="KW-0812">Transmembrane</keyword>
<keyword evidence="2" id="KW-1133">Transmembrane helix</keyword>
<organism evidence="3 4">
    <name type="scientific">Blastococcus saxobsidens</name>
    <dbReference type="NCBI Taxonomy" id="138336"/>
    <lineage>
        <taxon>Bacteria</taxon>
        <taxon>Bacillati</taxon>
        <taxon>Actinomycetota</taxon>
        <taxon>Actinomycetes</taxon>
        <taxon>Geodermatophilales</taxon>
        <taxon>Geodermatophilaceae</taxon>
        <taxon>Blastococcus</taxon>
    </lineage>
</organism>
<dbReference type="RefSeq" id="WP_104529246.1">
    <property type="nucleotide sequence ID" value="NZ_POQT01000024.1"/>
</dbReference>
<comment type="caution">
    <text evidence="3">The sequence shown here is derived from an EMBL/GenBank/DDBJ whole genome shotgun (WGS) entry which is preliminary data.</text>
</comment>
<evidence type="ECO:0000313" key="4">
    <source>
        <dbReference type="Proteomes" id="UP000292507"/>
    </source>
</evidence>
<name>A0A4Q7Y831_9ACTN</name>
<evidence type="ECO:0000256" key="2">
    <source>
        <dbReference type="SAM" id="Phobius"/>
    </source>
</evidence>
<sequence>MRAWLLVYGVVYVVIEMIGHSLASVGWPQVTTLDVAAAVTDAFLAVSLALAALLGLELAARRWGPDLVARLDGGEPVEVLPAAPIGVRSWRADPVAPPAAPTPAPARPPVRGTYEVGASGSIWRRRDRRVAPSFPEQPGHLL</sequence>
<feature type="compositionally biased region" description="Pro residues" evidence="1">
    <location>
        <begin position="95"/>
        <end position="108"/>
    </location>
</feature>
<dbReference type="AlphaFoldDB" id="A0A4Q7Y831"/>
<reference evidence="3 4" key="1">
    <citation type="submission" date="2019-02" db="EMBL/GenBank/DDBJ databases">
        <title>Sequencing the genomes of 1000 actinobacteria strains.</title>
        <authorList>
            <person name="Klenk H.-P."/>
        </authorList>
    </citation>
    <scope>NUCLEOTIDE SEQUENCE [LARGE SCALE GENOMIC DNA]</scope>
    <source>
        <strain evidence="3 4">DSM 44509</strain>
    </source>
</reference>
<keyword evidence="2" id="KW-0472">Membrane</keyword>
<proteinExistence type="predicted"/>
<dbReference type="Proteomes" id="UP000292507">
    <property type="component" value="Unassembled WGS sequence"/>
</dbReference>
<feature type="transmembrane region" description="Helical" evidence="2">
    <location>
        <begin position="5"/>
        <end position="23"/>
    </location>
</feature>
<gene>
    <name evidence="3" type="ORF">BKA19_1976</name>
</gene>